<evidence type="ECO:0000313" key="2">
    <source>
        <dbReference type="Proteomes" id="UP000031668"/>
    </source>
</evidence>
<dbReference type="Proteomes" id="UP000031668">
    <property type="component" value="Unassembled WGS sequence"/>
</dbReference>
<comment type="caution">
    <text evidence="1">The sequence shown here is derived from an EMBL/GenBank/DDBJ whole genome shotgun (WGS) entry which is preliminary data.</text>
</comment>
<sequence length="136" mass="14979">MDWLDWWKSLVNSTDTEQKPQGDFDKDRCGIFSTKGAICYAPNTFKLTPDVILQVVDIIKSGKTGGSINLGLHKNTKEGESSDKLLTVNVIQNTSAAFTNSTSALAAYMVAMPKTKDKLQSIQQPVYSFSQTLVKK</sequence>
<proteinExistence type="predicted"/>
<name>A0A0C2M3C6_THEKT</name>
<keyword evidence="2" id="KW-1185">Reference proteome</keyword>
<evidence type="ECO:0000313" key="1">
    <source>
        <dbReference type="EMBL" id="KII61535.1"/>
    </source>
</evidence>
<organism evidence="1 2">
    <name type="scientific">Thelohanellus kitauei</name>
    <name type="common">Myxosporean</name>
    <dbReference type="NCBI Taxonomy" id="669202"/>
    <lineage>
        <taxon>Eukaryota</taxon>
        <taxon>Metazoa</taxon>
        <taxon>Cnidaria</taxon>
        <taxon>Myxozoa</taxon>
        <taxon>Myxosporea</taxon>
        <taxon>Bivalvulida</taxon>
        <taxon>Platysporina</taxon>
        <taxon>Myxobolidae</taxon>
        <taxon>Thelohanellus</taxon>
    </lineage>
</organism>
<gene>
    <name evidence="1" type="ORF">RF11_10498</name>
</gene>
<dbReference type="EMBL" id="JWZT01005334">
    <property type="protein sequence ID" value="KII61535.1"/>
    <property type="molecule type" value="Genomic_DNA"/>
</dbReference>
<dbReference type="AlphaFoldDB" id="A0A0C2M3C6"/>
<accession>A0A0C2M3C6</accession>
<reference evidence="1 2" key="1">
    <citation type="journal article" date="2014" name="Genome Biol. Evol.">
        <title>The genome of the myxosporean Thelohanellus kitauei shows adaptations to nutrient acquisition within its fish host.</title>
        <authorList>
            <person name="Yang Y."/>
            <person name="Xiong J."/>
            <person name="Zhou Z."/>
            <person name="Huo F."/>
            <person name="Miao W."/>
            <person name="Ran C."/>
            <person name="Liu Y."/>
            <person name="Zhang J."/>
            <person name="Feng J."/>
            <person name="Wang M."/>
            <person name="Wang M."/>
            <person name="Wang L."/>
            <person name="Yao B."/>
        </authorList>
    </citation>
    <scope>NUCLEOTIDE SEQUENCE [LARGE SCALE GENOMIC DNA]</scope>
    <source>
        <strain evidence="1">Wuqing</strain>
    </source>
</reference>
<protein>
    <submittedName>
        <fullName evidence="1">Uncharacterized protein</fullName>
    </submittedName>
</protein>